<keyword evidence="9" id="KW-0057">Aromatic amino acid biosynthesis</keyword>
<dbReference type="Proteomes" id="UP000095727">
    <property type="component" value="Unassembled WGS sequence"/>
</dbReference>
<evidence type="ECO:0000313" key="14">
    <source>
        <dbReference type="EMBL" id="NUN86402.1"/>
    </source>
</evidence>
<dbReference type="PROSITE" id="PS51176">
    <property type="entry name" value="PDH_ADH"/>
    <property type="match status" value="1"/>
</dbReference>
<dbReference type="InterPro" id="IPR036291">
    <property type="entry name" value="NAD(P)-bd_dom_sf"/>
</dbReference>
<dbReference type="SUPFAM" id="SSF51735">
    <property type="entry name" value="NAD(P)-binding Rossmann-fold domains"/>
    <property type="match status" value="1"/>
</dbReference>
<dbReference type="PANTHER" id="PTHR21363:SF0">
    <property type="entry name" value="PREPHENATE DEHYDROGENASE [NADP(+)]"/>
    <property type="match status" value="1"/>
</dbReference>
<evidence type="ECO:0000313" key="18">
    <source>
        <dbReference type="Proteomes" id="UP000284579"/>
    </source>
</evidence>
<comment type="pathway">
    <text evidence="1">Amino-acid biosynthesis; L-tyrosine biosynthesis; (4-hydroxyphenyl)pyruvate from prephenate (NAD(+) route): step 1/1.</text>
</comment>
<name>A0A174K531_9FIRM</name>
<dbReference type="SUPFAM" id="SSF55021">
    <property type="entry name" value="ACT-like"/>
    <property type="match status" value="1"/>
</dbReference>
<dbReference type="Proteomes" id="UP000095362">
    <property type="component" value="Unassembled WGS sequence"/>
</dbReference>
<dbReference type="Pfam" id="PF20463">
    <property type="entry name" value="PDH_C"/>
    <property type="match status" value="1"/>
</dbReference>
<dbReference type="PANTHER" id="PTHR21363">
    <property type="entry name" value="PREPHENATE DEHYDROGENASE"/>
    <property type="match status" value="1"/>
</dbReference>
<dbReference type="EMBL" id="QRHO01000040">
    <property type="protein sequence ID" value="RHF80035.1"/>
    <property type="molecule type" value="Genomic_DNA"/>
</dbReference>
<dbReference type="InterPro" id="IPR008927">
    <property type="entry name" value="6-PGluconate_DH-like_C_sf"/>
</dbReference>
<dbReference type="Gene3D" id="3.40.50.720">
    <property type="entry name" value="NAD(P)-binding Rossmann-like Domain"/>
    <property type="match status" value="1"/>
</dbReference>
<dbReference type="Proteomes" id="UP000284579">
    <property type="component" value="Unassembled WGS sequence"/>
</dbReference>
<keyword evidence="8" id="KW-0520">NAD</keyword>
<evidence type="ECO:0000313" key="12">
    <source>
        <dbReference type="EMBL" id="CUN10203.1"/>
    </source>
</evidence>
<evidence type="ECO:0000256" key="5">
    <source>
        <dbReference type="ARBA" id="ARBA00022498"/>
    </source>
</evidence>
<evidence type="ECO:0000256" key="3">
    <source>
        <dbReference type="ARBA" id="ARBA00012068"/>
    </source>
</evidence>
<evidence type="ECO:0000313" key="15">
    <source>
        <dbReference type="EMBL" id="RHF80035.1"/>
    </source>
</evidence>
<keyword evidence="6" id="KW-0028">Amino-acid biosynthesis</keyword>
<sequence>MKQKKIGFIGLGLIGGSIAKAIRRYYPDYEIVAFDKNRETLALATQESIINVACTSIDDNFRGCNYIFLCAPVAFNTAYLKQMMPYLHDDMILTDVGSVKTPIHDEIIRLGLEDYFIGGHPMAGSEKSGFANSKPILIENAYFVLTPSAKVAKKKVDAYASFVESLRALPIVLDYHEHDIVTGTISHLPHIIAASLVNFVRDTDTKDELMKTLAAGGFKDITRIASSSPTMWEHICAQNQSNISQILGNYIETLNEAKKLVDAGDSQGIYDMFDHSRNYRNSMPNGSAGPIKRAFEIYCDIPDEAGVIATIATILASNALSIKNIGIVHNREFEEGVLRIEFYDSISCEKAVALLQKHRYIVYER</sequence>
<evidence type="ECO:0000259" key="11">
    <source>
        <dbReference type="PROSITE" id="PS51176"/>
    </source>
</evidence>
<evidence type="ECO:0000256" key="4">
    <source>
        <dbReference type="ARBA" id="ARBA00016891"/>
    </source>
</evidence>
<dbReference type="GO" id="GO:0006571">
    <property type="term" value="P:tyrosine biosynthetic process"/>
    <property type="evidence" value="ECO:0007669"/>
    <property type="project" value="UniProtKB-KW"/>
</dbReference>
<evidence type="ECO:0000256" key="2">
    <source>
        <dbReference type="ARBA" id="ARBA00007964"/>
    </source>
</evidence>
<evidence type="ECO:0000313" key="13">
    <source>
        <dbReference type="EMBL" id="CUO35112.1"/>
    </source>
</evidence>
<reference evidence="14 19" key="4">
    <citation type="submission" date="2020-07" db="EMBL/GenBank/DDBJ databases">
        <title>Bacterial metabolism rescues the inhibition of intestinal drug absorption by food and drug additives.</title>
        <authorList>
            <person name="Zou L."/>
            <person name="Spanogiannopoulos P."/>
            <person name="Chien H.-C."/>
            <person name="Pieper L.M."/>
            <person name="Cai W."/>
            <person name="Khuri N."/>
            <person name="Pottel J."/>
            <person name="Vora B."/>
            <person name="Ni Z."/>
            <person name="Tsakalozou E."/>
            <person name="Zhang W."/>
            <person name="Shoichet B.K."/>
            <person name="Giacomini K.M."/>
            <person name="Turnbaugh P.J."/>
        </authorList>
    </citation>
    <scope>NUCLEOTIDE SEQUENCE [LARGE SCALE GENOMIC DNA]</scope>
    <source>
        <strain evidence="14 19">F22</strain>
    </source>
</reference>
<dbReference type="EMBL" id="JABWDC010000021">
    <property type="protein sequence ID" value="NUN86402.1"/>
    <property type="molecule type" value="Genomic_DNA"/>
</dbReference>
<keyword evidence="5" id="KW-0827">Tyrosine biosynthesis</keyword>
<dbReference type="InterPro" id="IPR046826">
    <property type="entry name" value="PDH_N"/>
</dbReference>
<dbReference type="AlphaFoldDB" id="A0A174K531"/>
<dbReference type="SUPFAM" id="SSF48179">
    <property type="entry name" value="6-phosphogluconate dehydrogenase C-terminal domain-like"/>
    <property type="match status" value="1"/>
</dbReference>
<dbReference type="FunFam" id="3.40.50.720:FF:000208">
    <property type="entry name" value="Prephenate dehydrogenase"/>
    <property type="match status" value="1"/>
</dbReference>
<dbReference type="RefSeq" id="WP_022220726.1">
    <property type="nucleotide sequence ID" value="NZ_CAXSNH010000002.1"/>
</dbReference>
<evidence type="ECO:0000256" key="9">
    <source>
        <dbReference type="ARBA" id="ARBA00023141"/>
    </source>
</evidence>
<evidence type="ECO:0000313" key="17">
    <source>
        <dbReference type="Proteomes" id="UP000095727"/>
    </source>
</evidence>
<proteinExistence type="inferred from homology"/>
<reference evidence="15 18" key="2">
    <citation type="submission" date="2018-08" db="EMBL/GenBank/DDBJ databases">
        <title>A genome reference for cultivated species of the human gut microbiota.</title>
        <authorList>
            <person name="Zou Y."/>
            <person name="Xue W."/>
            <person name="Luo G."/>
        </authorList>
    </citation>
    <scope>NUCLEOTIDE SEQUENCE [LARGE SCALE GENOMIC DNA]</scope>
    <source>
        <strain evidence="15 18">AM23-3</strain>
    </source>
</reference>
<comment type="catalytic activity">
    <reaction evidence="10">
        <text>prephenate + NAD(+) = 3-(4-hydroxyphenyl)pyruvate + CO2 + NADH</text>
        <dbReference type="Rhea" id="RHEA:13869"/>
        <dbReference type="ChEBI" id="CHEBI:16526"/>
        <dbReference type="ChEBI" id="CHEBI:29934"/>
        <dbReference type="ChEBI" id="CHEBI:36242"/>
        <dbReference type="ChEBI" id="CHEBI:57540"/>
        <dbReference type="ChEBI" id="CHEBI:57945"/>
        <dbReference type="EC" id="1.3.1.12"/>
    </reaction>
</comment>
<reference evidence="14 19" key="3">
    <citation type="submission" date="2020-04" db="EMBL/GenBank/DDBJ databases">
        <authorList>
            <person name="Pieper L."/>
        </authorList>
    </citation>
    <scope>NUCLEOTIDE SEQUENCE [LARGE SCALE GENOMIC DNA]</scope>
    <source>
        <strain evidence="14 19">F22</strain>
    </source>
</reference>
<evidence type="ECO:0000256" key="6">
    <source>
        <dbReference type="ARBA" id="ARBA00022605"/>
    </source>
</evidence>
<dbReference type="GO" id="GO:0070403">
    <property type="term" value="F:NAD+ binding"/>
    <property type="evidence" value="ECO:0007669"/>
    <property type="project" value="InterPro"/>
</dbReference>
<evidence type="ECO:0000256" key="7">
    <source>
        <dbReference type="ARBA" id="ARBA00023002"/>
    </source>
</evidence>
<dbReference type="InterPro" id="IPR046825">
    <property type="entry name" value="PDH_C"/>
</dbReference>
<evidence type="ECO:0000313" key="16">
    <source>
        <dbReference type="Proteomes" id="UP000095362"/>
    </source>
</evidence>
<keyword evidence="7 12" id="KW-0560">Oxidoreductase</keyword>
<dbReference type="EMBL" id="CYXR01000023">
    <property type="protein sequence ID" value="CUN10203.1"/>
    <property type="molecule type" value="Genomic_DNA"/>
</dbReference>
<dbReference type="Gene3D" id="1.10.3660.10">
    <property type="entry name" value="6-phosphogluconate dehydrogenase C-terminal like domain"/>
    <property type="match status" value="1"/>
</dbReference>
<comment type="similarity">
    <text evidence="2">Belongs to the prephenate/arogenate dehydrogenase family.</text>
</comment>
<organism evidence="12 17">
    <name type="scientific">Coprococcus comes</name>
    <dbReference type="NCBI Taxonomy" id="410072"/>
    <lineage>
        <taxon>Bacteria</taxon>
        <taxon>Bacillati</taxon>
        <taxon>Bacillota</taxon>
        <taxon>Clostridia</taxon>
        <taxon>Lachnospirales</taxon>
        <taxon>Lachnospiraceae</taxon>
        <taxon>Coprococcus</taxon>
    </lineage>
</organism>
<protein>
    <recommendedName>
        <fullName evidence="4">Prephenate dehydrogenase</fullName>
        <ecNumber evidence="3">1.3.1.12</ecNumber>
    </recommendedName>
</protein>
<dbReference type="OrthoDB" id="9802008at2"/>
<dbReference type="GO" id="GO:0008977">
    <property type="term" value="F:prephenate dehydrogenase (NAD+) activity"/>
    <property type="evidence" value="ECO:0007669"/>
    <property type="project" value="UniProtKB-EC"/>
</dbReference>
<dbReference type="PaxDb" id="410072-ERS852525_00551"/>
<evidence type="ECO:0000313" key="19">
    <source>
        <dbReference type="Proteomes" id="UP000554488"/>
    </source>
</evidence>
<dbReference type="EC" id="1.3.1.12" evidence="3"/>
<dbReference type="Pfam" id="PF02153">
    <property type="entry name" value="PDH_N"/>
    <property type="match status" value="1"/>
</dbReference>
<dbReference type="Proteomes" id="UP000554488">
    <property type="component" value="Unassembled WGS sequence"/>
</dbReference>
<evidence type="ECO:0000256" key="10">
    <source>
        <dbReference type="ARBA" id="ARBA00049260"/>
    </source>
</evidence>
<dbReference type="GeneID" id="92824206"/>
<dbReference type="EMBL" id="CYZK01000011">
    <property type="protein sequence ID" value="CUO35112.1"/>
    <property type="molecule type" value="Genomic_DNA"/>
</dbReference>
<feature type="domain" description="Prephenate/arogenate dehydrogenase" evidence="11">
    <location>
        <begin position="4"/>
        <end position="291"/>
    </location>
</feature>
<dbReference type="GO" id="GO:0004665">
    <property type="term" value="F:prephenate dehydrogenase (NADP+) activity"/>
    <property type="evidence" value="ECO:0007669"/>
    <property type="project" value="InterPro"/>
</dbReference>
<dbReference type="FunFam" id="1.10.3660.10:FF:000003">
    <property type="entry name" value="Prephenate dehydrogenase"/>
    <property type="match status" value="1"/>
</dbReference>
<dbReference type="InterPro" id="IPR050812">
    <property type="entry name" value="Preph/Arog_dehydrog"/>
</dbReference>
<dbReference type="InterPro" id="IPR045865">
    <property type="entry name" value="ACT-like_dom_sf"/>
</dbReference>
<evidence type="ECO:0000256" key="1">
    <source>
        <dbReference type="ARBA" id="ARBA00005067"/>
    </source>
</evidence>
<reference evidence="16 17" key="1">
    <citation type="submission" date="2015-09" db="EMBL/GenBank/DDBJ databases">
        <authorList>
            <consortium name="Pathogen Informatics"/>
        </authorList>
    </citation>
    <scope>NUCLEOTIDE SEQUENCE [LARGE SCALE GENOMIC DNA]</scope>
    <source>
        <strain evidence="13 16">2789STDY5834866</strain>
        <strain evidence="12 17">2789STDY5834962</strain>
    </source>
</reference>
<dbReference type="InterPro" id="IPR003099">
    <property type="entry name" value="Prephen_DH"/>
</dbReference>
<dbReference type="STRING" id="410072.ERS852525_00551"/>
<gene>
    <name evidence="12" type="primary">tyrC</name>
    <name evidence="15" type="ORF">DW656_16090</name>
    <name evidence="13" type="ORF">ERS852481_01890</name>
    <name evidence="12" type="ORF">ERS852574_02709</name>
    <name evidence="14" type="ORF">HUU93_07265</name>
</gene>
<evidence type="ECO:0000256" key="8">
    <source>
        <dbReference type="ARBA" id="ARBA00023027"/>
    </source>
</evidence>
<accession>A0A174K531</accession>